<organism evidence="1 2">
    <name type="scientific">Streptomyces aquilus</name>
    <dbReference type="NCBI Taxonomy" id="2548456"/>
    <lineage>
        <taxon>Bacteria</taxon>
        <taxon>Bacillati</taxon>
        <taxon>Actinomycetota</taxon>
        <taxon>Actinomycetes</taxon>
        <taxon>Kitasatosporales</taxon>
        <taxon>Streptomycetaceae</taxon>
        <taxon>Streptomyces</taxon>
    </lineage>
</organism>
<name>A0A3S9HUH0_9ACTN</name>
<dbReference type="AlphaFoldDB" id="A0A3S9HUH0"/>
<evidence type="ECO:0000313" key="1">
    <source>
        <dbReference type="EMBL" id="AZP15761.1"/>
    </source>
</evidence>
<dbReference type="EMBL" id="CP034463">
    <property type="protein sequence ID" value="AZP15761.1"/>
    <property type="molecule type" value="Genomic_DNA"/>
</dbReference>
<reference evidence="1 2" key="1">
    <citation type="submission" date="2018-12" db="EMBL/GenBank/DDBJ databases">
        <authorList>
            <person name="Li K."/>
        </authorList>
    </citation>
    <scope>NUCLEOTIDE SEQUENCE [LARGE SCALE GENOMIC DNA]</scope>
    <source>
        <strain evidence="2">CR22</strain>
    </source>
</reference>
<accession>A0A3S9HUH0</accession>
<sequence length="114" mass="12261">MGGVPPLIGGITERAPSFGFDAARVVAHALRARHLEVSWAAGLVGLRVIGLPLTDRVLDGHLLPSALLAAAVSVRGKEERPPLSRRFASWLLRRLGRLLFAVFLAATVHWQGRG</sequence>
<keyword evidence="2" id="KW-1185">Reference proteome</keyword>
<dbReference type="Proteomes" id="UP000280197">
    <property type="component" value="Chromosome"/>
</dbReference>
<proteinExistence type="predicted"/>
<evidence type="ECO:0000313" key="2">
    <source>
        <dbReference type="Proteomes" id="UP000280197"/>
    </source>
</evidence>
<dbReference type="RefSeq" id="WP_126270132.1">
    <property type="nucleotide sequence ID" value="NZ_CP034463.1"/>
</dbReference>
<protein>
    <submittedName>
        <fullName evidence="1">Uncharacterized protein</fullName>
    </submittedName>
</protein>
<dbReference type="KEGG" id="saqu:EJC51_06385"/>
<gene>
    <name evidence="1" type="ORF">EJC51_06385</name>
</gene>